<name>A0A7V8VAR5_9BACT</name>
<reference evidence="2 3" key="1">
    <citation type="submission" date="2020-07" db="EMBL/GenBank/DDBJ databases">
        <title>Thermogemmata thermophila gen. nov., sp. nov., a novel moderate thermophilic planctomycete from a Kamchatka hot spring.</title>
        <authorList>
            <person name="Elcheninov A.G."/>
            <person name="Podosokorskaya O.A."/>
            <person name="Kovaleva O.L."/>
            <person name="Novikov A."/>
            <person name="Bonch-Osmolovskaya E.A."/>
            <person name="Toshchakov S.V."/>
            <person name="Kublanov I.V."/>
        </authorList>
    </citation>
    <scope>NUCLEOTIDE SEQUENCE [LARGE SCALE GENOMIC DNA]</scope>
    <source>
        <strain evidence="2 3">2918</strain>
    </source>
</reference>
<gene>
    <name evidence="2" type="ORF">H0921_00250</name>
</gene>
<proteinExistence type="predicted"/>
<feature type="domain" description="DUF1937" evidence="1">
    <location>
        <begin position="2"/>
        <end position="102"/>
    </location>
</feature>
<dbReference type="EMBL" id="JACEFB010000001">
    <property type="protein sequence ID" value="MBA2224591.1"/>
    <property type="molecule type" value="Genomic_DNA"/>
</dbReference>
<dbReference type="AlphaFoldDB" id="A0A7V8VAR5"/>
<protein>
    <submittedName>
        <fullName evidence="2">DUF1937 family protein</fullName>
    </submittedName>
</protein>
<organism evidence="2 3">
    <name type="scientific">Thermogemmata fonticola</name>
    <dbReference type="NCBI Taxonomy" id="2755323"/>
    <lineage>
        <taxon>Bacteria</taxon>
        <taxon>Pseudomonadati</taxon>
        <taxon>Planctomycetota</taxon>
        <taxon>Planctomycetia</taxon>
        <taxon>Gemmatales</taxon>
        <taxon>Gemmataceae</taxon>
        <taxon>Thermogemmata</taxon>
    </lineage>
</organism>
<keyword evidence="3" id="KW-1185">Reference proteome</keyword>
<dbReference type="Pfam" id="PF09152">
    <property type="entry name" value="DUF1937"/>
    <property type="match status" value="1"/>
</dbReference>
<evidence type="ECO:0000313" key="3">
    <source>
        <dbReference type="Proteomes" id="UP000542342"/>
    </source>
</evidence>
<dbReference type="SUPFAM" id="SSF52309">
    <property type="entry name" value="N-(deoxy)ribosyltransferase-like"/>
    <property type="match status" value="1"/>
</dbReference>
<dbReference type="Gene3D" id="3.40.50.10400">
    <property type="entry name" value="Hypothetical protein PA1492"/>
    <property type="match status" value="1"/>
</dbReference>
<accession>A0A7V8VAR5</accession>
<evidence type="ECO:0000313" key="2">
    <source>
        <dbReference type="EMBL" id="MBA2224591.1"/>
    </source>
</evidence>
<dbReference type="RefSeq" id="WP_194536032.1">
    <property type="nucleotide sequence ID" value="NZ_JACEFB010000001.1"/>
</dbReference>
<dbReference type="Proteomes" id="UP000542342">
    <property type="component" value="Unassembled WGS sequence"/>
</dbReference>
<evidence type="ECO:0000259" key="1">
    <source>
        <dbReference type="Pfam" id="PF09152"/>
    </source>
</evidence>
<dbReference type="InterPro" id="IPR015235">
    <property type="entry name" value="DUF1937"/>
</dbReference>
<comment type="caution">
    <text evidence="2">The sequence shown here is derived from an EMBL/GenBank/DDBJ whole genome shotgun (WGS) entry which is preliminary data.</text>
</comment>
<sequence length="147" mass="15668">MIYLASPYSHPDPAVREERYRAACQAAAALLLAGQPVCSPIVHSHPLVAYGLPTGWVFWSRFDRALLARCDEVLVLMLPGWQESVGVQAEIRIARELGKPVRYLAPELATGTPTLARVAAGWPEADPSPTVANATAVLANGASEVPG</sequence>